<dbReference type="EMBL" id="JBFXLS010000242">
    <property type="protein sequence ID" value="KAL2811545.1"/>
    <property type="molecule type" value="Genomic_DNA"/>
</dbReference>
<organism evidence="3 4">
    <name type="scientific">Aspergillus cavernicola</name>
    <dbReference type="NCBI Taxonomy" id="176166"/>
    <lineage>
        <taxon>Eukaryota</taxon>
        <taxon>Fungi</taxon>
        <taxon>Dikarya</taxon>
        <taxon>Ascomycota</taxon>
        <taxon>Pezizomycotina</taxon>
        <taxon>Eurotiomycetes</taxon>
        <taxon>Eurotiomycetidae</taxon>
        <taxon>Eurotiales</taxon>
        <taxon>Aspergillaceae</taxon>
        <taxon>Aspergillus</taxon>
        <taxon>Aspergillus subgen. Nidulantes</taxon>
    </lineage>
</organism>
<keyword evidence="1" id="KW-0732">Signal</keyword>
<accession>A0ABR4H8A2</accession>
<name>A0ABR4H8A2_9EURO</name>
<dbReference type="InterPro" id="IPR046624">
    <property type="entry name" value="CSS2_C"/>
</dbReference>
<dbReference type="Pfam" id="PF20521">
    <property type="entry name" value="DUF6736"/>
    <property type="match status" value="1"/>
</dbReference>
<proteinExistence type="predicted"/>
<evidence type="ECO:0000313" key="3">
    <source>
        <dbReference type="EMBL" id="KAL2811545.1"/>
    </source>
</evidence>
<reference evidence="3 4" key="1">
    <citation type="submission" date="2024-07" db="EMBL/GenBank/DDBJ databases">
        <title>Section-level genome sequencing and comparative genomics of Aspergillus sections Usti and Cavernicolus.</title>
        <authorList>
            <consortium name="Lawrence Berkeley National Laboratory"/>
            <person name="Nybo J.L."/>
            <person name="Vesth T.C."/>
            <person name="Theobald S."/>
            <person name="Frisvad J.C."/>
            <person name="Larsen T.O."/>
            <person name="Kjaerboelling I."/>
            <person name="Rothschild-Mancinelli K."/>
            <person name="Lyhne E.K."/>
            <person name="Kogle M.E."/>
            <person name="Barry K."/>
            <person name="Clum A."/>
            <person name="Na H."/>
            <person name="Ledsgaard L."/>
            <person name="Lin J."/>
            <person name="Lipzen A."/>
            <person name="Kuo A."/>
            <person name="Riley R."/>
            <person name="Mondo S."/>
            <person name="LaButti K."/>
            <person name="Haridas S."/>
            <person name="Pangalinan J."/>
            <person name="Salamov A.A."/>
            <person name="Simmons B.A."/>
            <person name="Magnuson J.K."/>
            <person name="Chen J."/>
            <person name="Drula E."/>
            <person name="Henrissat B."/>
            <person name="Wiebenga A."/>
            <person name="Lubbers R.J."/>
            <person name="Gomes A.C."/>
            <person name="Makela M.R."/>
            <person name="Stajich J."/>
            <person name="Grigoriev I.V."/>
            <person name="Mortensen U.H."/>
            <person name="De vries R.P."/>
            <person name="Baker S.E."/>
            <person name="Andersen M.R."/>
        </authorList>
    </citation>
    <scope>NUCLEOTIDE SEQUENCE [LARGE SCALE GENOMIC DNA]</scope>
    <source>
        <strain evidence="3 4">CBS 600.67</strain>
    </source>
</reference>
<feature type="signal peptide" evidence="1">
    <location>
        <begin position="1"/>
        <end position="20"/>
    </location>
</feature>
<feature type="chain" id="PRO_5045635762" description="Secreted protein CSS2 C-terminal domain-containing protein" evidence="1">
    <location>
        <begin position="21"/>
        <end position="206"/>
    </location>
</feature>
<evidence type="ECO:0000259" key="2">
    <source>
        <dbReference type="Pfam" id="PF20521"/>
    </source>
</evidence>
<protein>
    <recommendedName>
        <fullName evidence="2">Secreted protein CSS2 C-terminal domain-containing protein</fullName>
    </recommendedName>
</protein>
<sequence>MHYLKALILISSTLSSAVLGLAVTSPSSTGGQQEPDRWIAYNDIGTRTDLDLFQTPDGNYTNGLAESRTPIEVCERILTAVSHYCAILNNTYSFARAVASVIKSQSDKNDCGETSGTMQGFKYVYYATGRNCDSTAQQDTIEGAIYHFLTTVDYSSICGTECLKLDHGGTWEGYLKLGSEDRFDDGAYCGPTLSYTSCASGGNNDI</sequence>
<evidence type="ECO:0000256" key="1">
    <source>
        <dbReference type="SAM" id="SignalP"/>
    </source>
</evidence>
<feature type="domain" description="Secreted protein CSS2 C-terminal" evidence="2">
    <location>
        <begin position="66"/>
        <end position="188"/>
    </location>
</feature>
<dbReference type="Proteomes" id="UP001610335">
    <property type="component" value="Unassembled WGS sequence"/>
</dbReference>
<gene>
    <name evidence="3" type="ORF">BDW59DRAFT_168003</name>
</gene>
<evidence type="ECO:0000313" key="4">
    <source>
        <dbReference type="Proteomes" id="UP001610335"/>
    </source>
</evidence>
<comment type="caution">
    <text evidence="3">The sequence shown here is derived from an EMBL/GenBank/DDBJ whole genome shotgun (WGS) entry which is preliminary data.</text>
</comment>
<keyword evidence="4" id="KW-1185">Reference proteome</keyword>